<evidence type="ECO:0000256" key="3">
    <source>
        <dbReference type="ARBA" id="ARBA00022692"/>
    </source>
</evidence>
<dbReference type="GO" id="GO:0005789">
    <property type="term" value="C:endoplasmic reticulum membrane"/>
    <property type="evidence" value="ECO:0007669"/>
    <property type="project" value="TreeGrafter"/>
</dbReference>
<reference evidence="7 8" key="1">
    <citation type="submission" date="2011-08" db="EMBL/GenBank/DDBJ databases">
        <authorList>
            <person name="Liu Z.J."/>
            <person name="Shi F.L."/>
            <person name="Lu J.Q."/>
            <person name="Li M."/>
            <person name="Wang Z.L."/>
        </authorList>
    </citation>
    <scope>NUCLEOTIDE SEQUENCE [LARGE SCALE GENOMIC DNA]</scope>
    <source>
        <strain evidence="7 8">USNM 41457</strain>
    </source>
</reference>
<dbReference type="OMA" id="FIRTYMA"/>
<accession>J9D332</accession>
<evidence type="ECO:0000256" key="5">
    <source>
        <dbReference type="ARBA" id="ARBA00023136"/>
    </source>
</evidence>
<evidence type="ECO:0000313" key="8">
    <source>
        <dbReference type="Proteomes" id="UP000003163"/>
    </source>
</evidence>
<sequence>MSSLKIYYKIPQKYETAIVKNIKYCFINFLKQYNVFQIQSNDHVFSCVKISVMILSCLITKNINPAQIYHFIRVQSYMKVYVLSNFLELCDKLVATMISDILLYIKPEEKNNIKDVKRYILGGILYLLLTLLHSLIQYVNLITLHVCANLQTTVLYALLITNNFAELRAAITKKYEQKAILLLFKMDLEKRFQSLIYLCLIYIYNYHENCDLKITFLIYPIIIIWFSKICVENIKHVFIARYNSITDIDYYHCEKENNTDNIALNVVVFSVFFHIVKVKTMTMFLCLIIPFLSN</sequence>
<dbReference type="InParanoid" id="J9D332"/>
<keyword evidence="4 6" id="KW-1133">Transmembrane helix</keyword>
<dbReference type="PANTHER" id="PTHR13317">
    <property type="entry name" value="TRANSMEMBRANE ANTERIOR POSTERIOR TRANSFORMATION PROTEIN 1 HOMOLOG"/>
    <property type="match status" value="1"/>
</dbReference>
<dbReference type="OrthoDB" id="29023at2759"/>
<evidence type="ECO:0000256" key="4">
    <source>
        <dbReference type="ARBA" id="ARBA00022989"/>
    </source>
</evidence>
<comment type="caution">
    <text evidence="7">The sequence shown here is derived from an EMBL/GenBank/DDBJ whole genome shotgun (WGS) entry which is preliminary data.</text>
</comment>
<keyword evidence="8" id="KW-1185">Reference proteome</keyword>
<proteinExistence type="inferred from homology"/>
<comment type="subcellular location">
    <subcellularLocation>
        <location evidence="1">Membrane</location>
        <topology evidence="1">Multi-pass membrane protein</topology>
    </subcellularLocation>
</comment>
<evidence type="ECO:0000313" key="7">
    <source>
        <dbReference type="EMBL" id="EJW01979.1"/>
    </source>
</evidence>
<dbReference type="HOGENOM" id="CLU_946742_0_0_1"/>
<gene>
    <name evidence="7" type="ORF">EDEG_00325</name>
</gene>
<reference evidence="8" key="2">
    <citation type="submission" date="2015-07" db="EMBL/GenBank/DDBJ databases">
        <title>Contrasting host-pathogen interactions and genome evolution in two generalist and specialist microsporidian pathogens of mosquitoes.</title>
        <authorList>
            <consortium name="The Broad Institute Genomics Platform"/>
            <consortium name="The Broad Institute Genome Sequencing Center for Infectious Disease"/>
            <person name="Cuomo C.A."/>
            <person name="Sanscrainte N.D."/>
            <person name="Goldberg J.M."/>
            <person name="Heiman D."/>
            <person name="Young S."/>
            <person name="Zeng Q."/>
            <person name="Becnel J.J."/>
            <person name="Birren B.W."/>
        </authorList>
    </citation>
    <scope>NUCLEOTIDE SEQUENCE [LARGE SCALE GENOMIC DNA]</scope>
    <source>
        <strain evidence="8">USNM 41457</strain>
    </source>
</reference>
<protein>
    <submittedName>
        <fullName evidence="7">Uncharacterized protein</fullName>
    </submittedName>
</protein>
<keyword evidence="5 6" id="KW-0472">Membrane</keyword>
<dbReference type="PANTHER" id="PTHR13317:SF4">
    <property type="entry name" value="TRANSMEMBRANE ANTERIOR POSTERIOR TRANSFORMATION PROTEIN 1 HOMOLOG"/>
    <property type="match status" value="1"/>
</dbReference>
<dbReference type="Pfam" id="PF05346">
    <property type="entry name" value="DUF747"/>
    <property type="match status" value="1"/>
</dbReference>
<dbReference type="InterPro" id="IPR008010">
    <property type="entry name" value="Tatp1"/>
</dbReference>
<feature type="transmembrane region" description="Helical" evidence="6">
    <location>
        <begin position="119"/>
        <end position="141"/>
    </location>
</feature>
<evidence type="ECO:0000256" key="2">
    <source>
        <dbReference type="ARBA" id="ARBA00008803"/>
    </source>
</evidence>
<name>J9D332_EDHAE</name>
<dbReference type="STRING" id="1003232.J9D332"/>
<feature type="transmembrane region" description="Helical" evidence="6">
    <location>
        <begin position="262"/>
        <end position="292"/>
    </location>
</feature>
<evidence type="ECO:0000256" key="1">
    <source>
        <dbReference type="ARBA" id="ARBA00004141"/>
    </source>
</evidence>
<evidence type="ECO:0000256" key="6">
    <source>
        <dbReference type="SAM" id="Phobius"/>
    </source>
</evidence>
<dbReference type="VEuPathDB" id="MicrosporidiaDB:EDEG_00325"/>
<dbReference type="Proteomes" id="UP000003163">
    <property type="component" value="Unassembled WGS sequence"/>
</dbReference>
<keyword evidence="3 6" id="KW-0812">Transmembrane</keyword>
<feature type="transmembrane region" description="Helical" evidence="6">
    <location>
        <begin position="213"/>
        <end position="231"/>
    </location>
</feature>
<comment type="similarity">
    <text evidence="2">Belongs to the TAPT1 family.</text>
</comment>
<dbReference type="EMBL" id="AFBI03000003">
    <property type="protein sequence ID" value="EJW01979.1"/>
    <property type="molecule type" value="Genomic_DNA"/>
</dbReference>
<dbReference type="AlphaFoldDB" id="J9D332"/>
<organism evidence="7 8">
    <name type="scientific">Edhazardia aedis (strain USNM 41457)</name>
    <name type="common">Microsporidian parasite</name>
    <dbReference type="NCBI Taxonomy" id="1003232"/>
    <lineage>
        <taxon>Eukaryota</taxon>
        <taxon>Fungi</taxon>
        <taxon>Fungi incertae sedis</taxon>
        <taxon>Microsporidia</taxon>
        <taxon>Edhazardia</taxon>
    </lineage>
</organism>